<dbReference type="PROSITE" id="PS50157">
    <property type="entry name" value="ZINC_FINGER_C2H2_2"/>
    <property type="match status" value="4"/>
</dbReference>
<dbReference type="GO" id="GO:0008270">
    <property type="term" value="F:zinc ion binding"/>
    <property type="evidence" value="ECO:0007669"/>
    <property type="project" value="UniProtKB-KW"/>
</dbReference>
<feature type="domain" description="C2H2-type" evidence="8">
    <location>
        <begin position="48"/>
        <end position="77"/>
    </location>
</feature>
<keyword evidence="1" id="KW-0479">Metal-binding</keyword>
<evidence type="ECO:0000256" key="4">
    <source>
        <dbReference type="ARBA" id="ARBA00022833"/>
    </source>
</evidence>
<dbReference type="GO" id="GO:0000978">
    <property type="term" value="F:RNA polymerase II cis-regulatory region sequence-specific DNA binding"/>
    <property type="evidence" value="ECO:0007669"/>
    <property type="project" value="TreeGrafter"/>
</dbReference>
<dbReference type="InterPro" id="IPR013087">
    <property type="entry name" value="Znf_C2H2_type"/>
</dbReference>
<evidence type="ECO:0000313" key="9">
    <source>
        <dbReference type="EMBL" id="CCF51866.1"/>
    </source>
</evidence>
<dbReference type="GO" id="GO:0000981">
    <property type="term" value="F:DNA-binding transcription factor activity, RNA polymerase II-specific"/>
    <property type="evidence" value="ECO:0007669"/>
    <property type="project" value="UniProtKB-ARBA"/>
</dbReference>
<dbReference type="PANTHER" id="PTHR23235">
    <property type="entry name" value="KRUEPPEL-LIKE TRANSCRIPTION FACTOR"/>
    <property type="match status" value="1"/>
</dbReference>
<feature type="domain" description="C2H2-type" evidence="8">
    <location>
        <begin position="18"/>
        <end position="47"/>
    </location>
</feature>
<feature type="compositionally biased region" description="Low complexity" evidence="7">
    <location>
        <begin position="370"/>
        <end position="385"/>
    </location>
</feature>
<dbReference type="HOGENOM" id="CLU_727859_0_0_1"/>
<dbReference type="STRING" id="1128400.I2FY73"/>
<accession>I2FY73</accession>
<organism evidence="9 10">
    <name type="scientific">Ustilago hordei</name>
    <name type="common">Barley covered smut fungus</name>
    <dbReference type="NCBI Taxonomy" id="120017"/>
    <lineage>
        <taxon>Eukaryota</taxon>
        <taxon>Fungi</taxon>
        <taxon>Dikarya</taxon>
        <taxon>Basidiomycota</taxon>
        <taxon>Ustilaginomycotina</taxon>
        <taxon>Ustilaginomycetes</taxon>
        <taxon>Ustilaginales</taxon>
        <taxon>Ustilaginaceae</taxon>
        <taxon>Ustilago</taxon>
    </lineage>
</organism>
<dbReference type="EMBL" id="CAGI01000168">
    <property type="protein sequence ID" value="CCF51866.1"/>
    <property type="molecule type" value="Genomic_DNA"/>
</dbReference>
<dbReference type="InterPro" id="IPR036236">
    <property type="entry name" value="Znf_C2H2_sf"/>
</dbReference>
<gene>
    <name evidence="9" type="ORF">UHOR_04948</name>
</gene>
<keyword evidence="4" id="KW-0862">Zinc</keyword>
<feature type="region of interest" description="Disordered" evidence="7">
    <location>
        <begin position="370"/>
        <end position="421"/>
    </location>
</feature>
<dbReference type="SUPFAM" id="SSF57667">
    <property type="entry name" value="beta-beta-alpha zinc fingers"/>
    <property type="match status" value="2"/>
</dbReference>
<dbReference type="Pfam" id="PF00096">
    <property type="entry name" value="zf-C2H2"/>
    <property type="match status" value="4"/>
</dbReference>
<feature type="compositionally biased region" description="Polar residues" evidence="7">
    <location>
        <begin position="386"/>
        <end position="402"/>
    </location>
</feature>
<dbReference type="eggNOG" id="KOG1721">
    <property type="taxonomic scope" value="Eukaryota"/>
</dbReference>
<feature type="domain" description="C2H2-type" evidence="8">
    <location>
        <begin position="106"/>
        <end position="136"/>
    </location>
</feature>
<feature type="domain" description="C2H2-type" evidence="8">
    <location>
        <begin position="78"/>
        <end position="105"/>
    </location>
</feature>
<dbReference type="SMART" id="SM00355">
    <property type="entry name" value="ZnF_C2H2"/>
    <property type="match status" value="4"/>
</dbReference>
<evidence type="ECO:0000256" key="6">
    <source>
        <dbReference type="PROSITE-ProRule" id="PRU00042"/>
    </source>
</evidence>
<dbReference type="FunFam" id="3.30.160.60:FF:002343">
    <property type="entry name" value="Zinc finger protein 33A"/>
    <property type="match status" value="1"/>
</dbReference>
<sequence length="421" mass="46423">MDILELVHEDQRKECRPFDCKHPGCPKAFSRRSDLARHARIHSQERPFICHFRECGKTFIQRSALTVHIRVHTGERPHVCESCSKAFSDSSSLARHRRIHTGRRPYKCLVSGCGKSFCRKTTLTKHTRRNHADAEGTYIGHGGSATILSNSLSIGRYALPPHSRSTFPQGLENHYFAGLKVEQDPMSAPPAYEGFQMHEYPSTPYSAPAMSSCPSSSASYDGFDMQRRASAMSGYLSSSSHGFHGPTSHSSRMCPTPNTLTPASEMSHFPCTPDFRDTRTFESSVSGRAQFNHLSVATMSCGPYGSDAHPSATGFHGGEMAASQQFSMMANGCVVDTKDASNIDPNLWNNGASAGGPVSSVGSQFYENMQPRQSLEQHQQQQQQQRPMSATDFSQEHATSNERFGPYFLRSATQHQVASSS</sequence>
<proteinExistence type="predicted"/>
<protein>
    <submittedName>
        <fullName evidence="9">Related to Zinc finger protein</fullName>
    </submittedName>
</protein>
<dbReference type="PROSITE" id="PS00028">
    <property type="entry name" value="ZINC_FINGER_C2H2_1"/>
    <property type="match status" value="4"/>
</dbReference>
<dbReference type="AlphaFoldDB" id="I2FY73"/>
<dbReference type="Gene3D" id="3.30.160.60">
    <property type="entry name" value="Classic Zinc Finger"/>
    <property type="match status" value="4"/>
</dbReference>
<evidence type="ECO:0000256" key="7">
    <source>
        <dbReference type="SAM" id="MobiDB-lite"/>
    </source>
</evidence>
<reference evidence="9 10" key="1">
    <citation type="journal article" date="2012" name="Plant Cell">
        <title>Genome comparison of barley and maize smut fungi reveals targeted loss of RNA silencing components and species-specific presence of transposable elements.</title>
        <authorList>
            <person name="Laurie J.D."/>
            <person name="Ali S."/>
            <person name="Linning R."/>
            <person name="Mannhaupt G."/>
            <person name="Wong P."/>
            <person name="Gueldener U."/>
            <person name="Muensterkoetter M."/>
            <person name="Moore R."/>
            <person name="Kahmann R."/>
            <person name="Bakkeren G."/>
            <person name="Schirawski J."/>
        </authorList>
    </citation>
    <scope>NUCLEOTIDE SEQUENCE [LARGE SCALE GENOMIC DNA]</scope>
    <source>
        <strain evidence="10">Uh4875-4</strain>
    </source>
</reference>
<evidence type="ECO:0000259" key="8">
    <source>
        <dbReference type="PROSITE" id="PS50157"/>
    </source>
</evidence>
<evidence type="ECO:0000313" key="10">
    <source>
        <dbReference type="Proteomes" id="UP000006174"/>
    </source>
</evidence>
<name>I2FY73_USTHO</name>
<comment type="caution">
    <text evidence="9">The sequence shown here is derived from an EMBL/GenBank/DDBJ whole genome shotgun (WGS) entry which is preliminary data.</text>
</comment>
<dbReference type="FunFam" id="3.30.160.60:FF:000125">
    <property type="entry name" value="Putative zinc finger protein 143"/>
    <property type="match status" value="2"/>
</dbReference>
<dbReference type="PANTHER" id="PTHR23235:SF142">
    <property type="entry name" value="ZINC FINGER PROTEIN 384"/>
    <property type="match status" value="1"/>
</dbReference>
<feature type="compositionally biased region" description="Polar residues" evidence="7">
    <location>
        <begin position="411"/>
        <end position="421"/>
    </location>
</feature>
<evidence type="ECO:0000256" key="1">
    <source>
        <dbReference type="ARBA" id="ARBA00022723"/>
    </source>
</evidence>
<dbReference type="OMA" id="HVCESCS"/>
<dbReference type="OrthoDB" id="654211at2759"/>
<evidence type="ECO:0000256" key="3">
    <source>
        <dbReference type="ARBA" id="ARBA00022771"/>
    </source>
</evidence>
<keyword evidence="2" id="KW-0677">Repeat</keyword>
<evidence type="ECO:0000256" key="5">
    <source>
        <dbReference type="ARBA" id="ARBA00023242"/>
    </source>
</evidence>
<evidence type="ECO:0000256" key="2">
    <source>
        <dbReference type="ARBA" id="ARBA00022737"/>
    </source>
</evidence>
<keyword evidence="3 6" id="KW-0863">Zinc-finger</keyword>
<dbReference type="Proteomes" id="UP000006174">
    <property type="component" value="Unassembled WGS sequence"/>
</dbReference>
<keyword evidence="5" id="KW-0539">Nucleus</keyword>
<keyword evidence="10" id="KW-1185">Reference proteome</keyword>